<dbReference type="GO" id="GO:0007165">
    <property type="term" value="P:signal transduction"/>
    <property type="evidence" value="ECO:0007669"/>
    <property type="project" value="TreeGrafter"/>
</dbReference>
<dbReference type="SUPFAM" id="SSF50044">
    <property type="entry name" value="SH3-domain"/>
    <property type="match status" value="1"/>
</dbReference>
<dbReference type="GO" id="GO:0005737">
    <property type="term" value="C:cytoplasm"/>
    <property type="evidence" value="ECO:0007669"/>
    <property type="project" value="UniProtKB-SubCell"/>
</dbReference>
<keyword evidence="3" id="KW-0963">Cytoplasm</keyword>
<evidence type="ECO:0000256" key="4">
    <source>
        <dbReference type="ARBA" id="ARBA00022737"/>
    </source>
</evidence>
<evidence type="ECO:0000256" key="9">
    <source>
        <dbReference type="PROSITE-ProRule" id="PRU00192"/>
    </source>
</evidence>
<dbReference type="PANTHER" id="PTHR24155">
    <property type="entry name" value="OSTEOCLAST-STIMULATING FACTOR 1"/>
    <property type="match status" value="1"/>
</dbReference>
<feature type="domain" description="SH3" evidence="10">
    <location>
        <begin position="14"/>
        <end position="73"/>
    </location>
</feature>
<evidence type="ECO:0000259" key="10">
    <source>
        <dbReference type="PROSITE" id="PS50002"/>
    </source>
</evidence>
<keyword evidence="5 8" id="KW-0040">ANK repeat</keyword>
<evidence type="ECO:0000313" key="12">
    <source>
        <dbReference type="Proteomes" id="UP000320333"/>
    </source>
</evidence>
<evidence type="ECO:0000256" key="2">
    <source>
        <dbReference type="ARBA" id="ARBA00022443"/>
    </source>
</evidence>
<comment type="caution">
    <text evidence="11">The sequence shown here is derived from an EMBL/GenBank/DDBJ whole genome shotgun (WGS) entry which is preliminary data.</text>
</comment>
<evidence type="ECO:0000256" key="7">
    <source>
        <dbReference type="ARBA" id="ARBA00040640"/>
    </source>
</evidence>
<dbReference type="SUPFAM" id="SSF48403">
    <property type="entry name" value="Ankyrin repeat"/>
    <property type="match status" value="1"/>
</dbReference>
<organism evidence="11 12">
    <name type="scientific">Chytriomyces confervae</name>
    <dbReference type="NCBI Taxonomy" id="246404"/>
    <lineage>
        <taxon>Eukaryota</taxon>
        <taxon>Fungi</taxon>
        <taxon>Fungi incertae sedis</taxon>
        <taxon>Chytridiomycota</taxon>
        <taxon>Chytridiomycota incertae sedis</taxon>
        <taxon>Chytridiomycetes</taxon>
        <taxon>Chytridiales</taxon>
        <taxon>Chytriomycetaceae</taxon>
        <taxon>Chytriomyces</taxon>
    </lineage>
</organism>
<gene>
    <name evidence="11" type="ORF">CcCBS67573_g07700</name>
</gene>
<dbReference type="Gene3D" id="2.30.30.40">
    <property type="entry name" value="SH3 Domains"/>
    <property type="match status" value="1"/>
</dbReference>
<dbReference type="InterPro" id="IPR036028">
    <property type="entry name" value="SH3-like_dom_sf"/>
</dbReference>
<feature type="repeat" description="ANK" evidence="8">
    <location>
        <begin position="74"/>
        <end position="106"/>
    </location>
</feature>
<dbReference type="Proteomes" id="UP000320333">
    <property type="component" value="Unassembled WGS sequence"/>
</dbReference>
<evidence type="ECO:0000256" key="8">
    <source>
        <dbReference type="PROSITE-ProRule" id="PRU00023"/>
    </source>
</evidence>
<evidence type="ECO:0000256" key="3">
    <source>
        <dbReference type="ARBA" id="ARBA00022490"/>
    </source>
</evidence>
<dbReference type="FunFam" id="2.30.30.40:FF:000072">
    <property type="entry name" value="Unconventional Myosin IB"/>
    <property type="match status" value="1"/>
</dbReference>
<name>A0A507ERA6_9FUNG</name>
<dbReference type="PRINTS" id="PR00452">
    <property type="entry name" value="SH3DOMAIN"/>
</dbReference>
<dbReference type="SMART" id="SM00248">
    <property type="entry name" value="ANK"/>
    <property type="match status" value="3"/>
</dbReference>
<accession>A0A507ERA6</accession>
<dbReference type="InterPro" id="IPR036770">
    <property type="entry name" value="Ankyrin_rpt-contain_sf"/>
</dbReference>
<dbReference type="Gene3D" id="1.25.40.20">
    <property type="entry name" value="Ankyrin repeat-containing domain"/>
    <property type="match status" value="1"/>
</dbReference>
<comment type="function">
    <text evidence="6">Induces bone resorption, acting probably through a signaling cascade which results in the secretion of factor(s) enhancing osteoclast formation and activity.</text>
</comment>
<keyword evidence="12" id="KW-1185">Reference proteome</keyword>
<dbReference type="EMBL" id="QEAP01000424">
    <property type="protein sequence ID" value="TPX66789.1"/>
    <property type="molecule type" value="Genomic_DNA"/>
</dbReference>
<dbReference type="InterPro" id="IPR001452">
    <property type="entry name" value="SH3_domain"/>
</dbReference>
<dbReference type="PROSITE" id="PS50297">
    <property type="entry name" value="ANK_REP_REGION"/>
    <property type="match status" value="3"/>
</dbReference>
<keyword evidence="2 9" id="KW-0728">SH3 domain</keyword>
<dbReference type="PROSITE" id="PS50088">
    <property type="entry name" value="ANK_REPEAT"/>
    <property type="match status" value="3"/>
</dbReference>
<sequence length="211" mass="22499">MPPPPVAPKRKDVKDIAVVEAKFAYTAQNNDELSFEEGDILYVIQKDDGGWWKCRSGEKEGLVPANYVGESTQELENPLHEAAKRGNTPFVAELLSAGISVNGLDKAGNSPLHWAARSGKVDCVGLLLAKGPAVNARNKLGDTPLHNAAWGGHLAVVSLLLQHPDIKADIKNNDGSTPRDLAKTDDVGAMLIQFQCSAYTGAEGDDGDESD</sequence>
<evidence type="ECO:0000313" key="11">
    <source>
        <dbReference type="EMBL" id="TPX66789.1"/>
    </source>
</evidence>
<evidence type="ECO:0000256" key="6">
    <source>
        <dbReference type="ARBA" id="ARBA00037432"/>
    </source>
</evidence>
<dbReference type="OrthoDB" id="2093799at2759"/>
<proteinExistence type="predicted"/>
<keyword evidence="4" id="KW-0677">Repeat</keyword>
<feature type="repeat" description="ANK" evidence="8">
    <location>
        <begin position="107"/>
        <end position="139"/>
    </location>
</feature>
<reference evidence="11 12" key="1">
    <citation type="journal article" date="2019" name="Sci. Rep.">
        <title>Comparative genomics of chytrid fungi reveal insights into the obligate biotrophic and pathogenic lifestyle of Synchytrium endobioticum.</title>
        <authorList>
            <person name="van de Vossenberg B.T.L.H."/>
            <person name="Warris S."/>
            <person name="Nguyen H.D.T."/>
            <person name="van Gent-Pelzer M.P.E."/>
            <person name="Joly D.L."/>
            <person name="van de Geest H.C."/>
            <person name="Bonants P.J.M."/>
            <person name="Smith D.S."/>
            <person name="Levesque C.A."/>
            <person name="van der Lee T.A.J."/>
        </authorList>
    </citation>
    <scope>NUCLEOTIDE SEQUENCE [LARGE SCALE GENOMIC DNA]</scope>
    <source>
        <strain evidence="11 12">CBS 675.73</strain>
    </source>
</reference>
<dbReference type="Pfam" id="PF13637">
    <property type="entry name" value="Ank_4"/>
    <property type="match status" value="1"/>
</dbReference>
<evidence type="ECO:0000256" key="5">
    <source>
        <dbReference type="ARBA" id="ARBA00023043"/>
    </source>
</evidence>
<dbReference type="Pfam" id="PF00023">
    <property type="entry name" value="Ank"/>
    <property type="match status" value="1"/>
</dbReference>
<dbReference type="STRING" id="246404.A0A507ERA6"/>
<evidence type="ECO:0000256" key="1">
    <source>
        <dbReference type="ARBA" id="ARBA00004496"/>
    </source>
</evidence>
<dbReference type="SMART" id="SM00326">
    <property type="entry name" value="SH3"/>
    <property type="match status" value="1"/>
</dbReference>
<protein>
    <recommendedName>
        <fullName evidence="7">Osteoclast-stimulating factor 1</fullName>
    </recommendedName>
</protein>
<feature type="repeat" description="ANK" evidence="8">
    <location>
        <begin position="140"/>
        <end position="163"/>
    </location>
</feature>
<dbReference type="PANTHER" id="PTHR24155:SF10">
    <property type="entry name" value="OSTEOCLAST-STIMULATING FACTOR 1"/>
    <property type="match status" value="1"/>
</dbReference>
<dbReference type="PROSITE" id="PS50002">
    <property type="entry name" value="SH3"/>
    <property type="match status" value="1"/>
</dbReference>
<dbReference type="Pfam" id="PF00018">
    <property type="entry name" value="SH3_1"/>
    <property type="match status" value="1"/>
</dbReference>
<dbReference type="AlphaFoldDB" id="A0A507ERA6"/>
<dbReference type="InterPro" id="IPR002110">
    <property type="entry name" value="Ankyrin_rpt"/>
</dbReference>
<comment type="subcellular location">
    <subcellularLocation>
        <location evidence="1">Cytoplasm</location>
    </subcellularLocation>
</comment>